<proteinExistence type="inferred from homology"/>
<feature type="transmembrane region" description="Helical" evidence="6">
    <location>
        <begin position="12"/>
        <end position="34"/>
    </location>
</feature>
<keyword evidence="3" id="KW-0238">DNA-binding</keyword>
<comment type="caution">
    <text evidence="8">The sequence shown here is derived from an EMBL/GenBank/DDBJ whole genome shotgun (WGS) entry which is preliminary data.</text>
</comment>
<dbReference type="EMBL" id="BGPR01000028">
    <property type="protein sequence ID" value="GBL82355.1"/>
    <property type="molecule type" value="Genomic_DNA"/>
</dbReference>
<evidence type="ECO:0000313" key="8">
    <source>
        <dbReference type="EMBL" id="GBL82355.1"/>
    </source>
</evidence>
<evidence type="ECO:0000313" key="9">
    <source>
        <dbReference type="Proteomes" id="UP000499080"/>
    </source>
</evidence>
<feature type="domain" description="HSF-type DNA-binding" evidence="7">
    <location>
        <begin position="238"/>
        <end position="275"/>
    </location>
</feature>
<accession>A0A4Y2AT45</accession>
<evidence type="ECO:0000256" key="4">
    <source>
        <dbReference type="ARBA" id="ARBA00023242"/>
    </source>
</evidence>
<keyword evidence="6" id="KW-0472">Membrane</keyword>
<sequence>MNINQPQKPSYNVTFAVFVAITFCSSLCLKISLFKLNFIYFRDINYPIMRQPIMFSHLLPTFCSFGRQNLFHEKASLFQDFVIPALDQETYGEFLHFGPGLGVFILERFSCTDDNSWGASPFQDFVIPALDQETYGEFLQWSPGLGVFTLERFSCTEEDSRVSIQSTKKKSELLECLEQKISPVPTKETGAIPKIKVAAANPKLEIGPKKETGGTPKLKLPRSLACILDKEYLEANDDFCKSSNISSFIRQLNLYGFRKLKKVVRKPLKPFMEIQGKTEASLCSTRKRKRYKFYMQEDDMEDEKPSTPRRRDWYQKNVFPIIDNDNSSSPTKTITRQIDPLYIDLENEESSGPPRHDCYKTNAFSAMAHNDISPPTSRIMMGQIDPESSIDFYKNPSLYFLDFVILYLLCRLSFSVTTNFYQKAIKYNSSQTSVSSEERSEPCEEEHIKSERECCEHLHTSGDTDHYTTEEGTNRQPIGDIFKK</sequence>
<dbReference type="InterPro" id="IPR000232">
    <property type="entry name" value="HSF_DNA-bd"/>
</dbReference>
<dbReference type="Gene3D" id="1.10.10.10">
    <property type="entry name" value="Winged helix-like DNA-binding domain superfamily/Winged helix DNA-binding domain"/>
    <property type="match status" value="1"/>
</dbReference>
<feature type="region of interest" description="Disordered" evidence="5">
    <location>
        <begin position="460"/>
        <end position="484"/>
    </location>
</feature>
<dbReference type="GO" id="GO:0005634">
    <property type="term" value="C:nucleus"/>
    <property type="evidence" value="ECO:0007669"/>
    <property type="project" value="UniProtKB-SubCell"/>
</dbReference>
<gene>
    <name evidence="8" type="ORF">AVEN_252513_2</name>
</gene>
<feature type="compositionally biased region" description="Basic and acidic residues" evidence="5">
    <location>
        <begin position="460"/>
        <end position="473"/>
    </location>
</feature>
<dbReference type="InterPro" id="IPR036388">
    <property type="entry name" value="WH-like_DNA-bd_sf"/>
</dbReference>
<dbReference type="SUPFAM" id="SSF46785">
    <property type="entry name" value="Winged helix' DNA-binding domain"/>
    <property type="match status" value="1"/>
</dbReference>
<dbReference type="Pfam" id="PF00447">
    <property type="entry name" value="HSF_DNA-bind"/>
    <property type="match status" value="1"/>
</dbReference>
<organism evidence="8 9">
    <name type="scientific">Araneus ventricosus</name>
    <name type="common">Orbweaver spider</name>
    <name type="synonym">Epeira ventricosa</name>
    <dbReference type="NCBI Taxonomy" id="182803"/>
    <lineage>
        <taxon>Eukaryota</taxon>
        <taxon>Metazoa</taxon>
        <taxon>Ecdysozoa</taxon>
        <taxon>Arthropoda</taxon>
        <taxon>Chelicerata</taxon>
        <taxon>Arachnida</taxon>
        <taxon>Araneae</taxon>
        <taxon>Araneomorphae</taxon>
        <taxon>Entelegynae</taxon>
        <taxon>Araneoidea</taxon>
        <taxon>Araneidae</taxon>
        <taxon>Araneus</taxon>
    </lineage>
</organism>
<dbReference type="InterPro" id="IPR036390">
    <property type="entry name" value="WH_DNA-bd_sf"/>
</dbReference>
<dbReference type="GO" id="GO:0003700">
    <property type="term" value="F:DNA-binding transcription factor activity"/>
    <property type="evidence" value="ECO:0007669"/>
    <property type="project" value="InterPro"/>
</dbReference>
<evidence type="ECO:0000256" key="1">
    <source>
        <dbReference type="ARBA" id="ARBA00004123"/>
    </source>
</evidence>
<protein>
    <recommendedName>
        <fullName evidence="7">HSF-type DNA-binding domain-containing protein</fullName>
    </recommendedName>
</protein>
<comment type="subcellular location">
    <subcellularLocation>
        <location evidence="1">Nucleus</location>
    </subcellularLocation>
</comment>
<dbReference type="GO" id="GO:0043565">
    <property type="term" value="F:sequence-specific DNA binding"/>
    <property type="evidence" value="ECO:0007669"/>
    <property type="project" value="InterPro"/>
</dbReference>
<comment type="similarity">
    <text evidence="2">Belongs to the HSF family.</text>
</comment>
<keyword evidence="9" id="KW-1185">Reference proteome</keyword>
<dbReference type="AlphaFoldDB" id="A0A4Y2AT45"/>
<keyword evidence="6" id="KW-0812">Transmembrane</keyword>
<keyword evidence="4" id="KW-0539">Nucleus</keyword>
<evidence type="ECO:0000259" key="7">
    <source>
        <dbReference type="Pfam" id="PF00447"/>
    </source>
</evidence>
<reference evidence="8 9" key="1">
    <citation type="journal article" date="2019" name="Sci. Rep.">
        <title>Orb-weaving spider Araneus ventricosus genome elucidates the spidroin gene catalogue.</title>
        <authorList>
            <person name="Kono N."/>
            <person name="Nakamura H."/>
            <person name="Ohtoshi R."/>
            <person name="Moran D.A.P."/>
            <person name="Shinohara A."/>
            <person name="Yoshida Y."/>
            <person name="Fujiwara M."/>
            <person name="Mori M."/>
            <person name="Tomita M."/>
            <person name="Arakawa K."/>
        </authorList>
    </citation>
    <scope>NUCLEOTIDE SEQUENCE [LARGE SCALE GENOMIC DNA]</scope>
</reference>
<evidence type="ECO:0000256" key="5">
    <source>
        <dbReference type="SAM" id="MobiDB-lite"/>
    </source>
</evidence>
<evidence type="ECO:0000256" key="3">
    <source>
        <dbReference type="ARBA" id="ARBA00023125"/>
    </source>
</evidence>
<dbReference type="Proteomes" id="UP000499080">
    <property type="component" value="Unassembled WGS sequence"/>
</dbReference>
<name>A0A4Y2AT45_ARAVE</name>
<evidence type="ECO:0000256" key="2">
    <source>
        <dbReference type="ARBA" id="ARBA00006403"/>
    </source>
</evidence>
<evidence type="ECO:0000256" key="6">
    <source>
        <dbReference type="SAM" id="Phobius"/>
    </source>
</evidence>
<keyword evidence="6" id="KW-1133">Transmembrane helix</keyword>